<sequence>MKYIDKILLDNLYSEAEKSERLRSHLLLHKSHEDKVQRLLIALVKDSYVEPHYHELPHQWEMFIILEGQIEITLYNYSGEVKESFLAGENTSISIVNLEPNEIHSIKCISQKALMLEVKEGPFDPNYAKKFLI</sequence>
<dbReference type="CDD" id="cd07005">
    <property type="entry name" value="cupin_WbuC-like"/>
    <property type="match status" value="1"/>
</dbReference>
<dbReference type="SUPFAM" id="SSF51182">
    <property type="entry name" value="RmlC-like cupins"/>
    <property type="match status" value="1"/>
</dbReference>
<dbReference type="EMBL" id="KY710731">
    <property type="protein sequence ID" value="AXZ00023.1"/>
    <property type="molecule type" value="Genomic_DNA"/>
</dbReference>
<dbReference type="InterPro" id="IPR046058">
    <property type="entry name" value="WbuC_cupin"/>
</dbReference>
<protein>
    <submittedName>
        <fullName evidence="2">WbuC</fullName>
    </submittedName>
</protein>
<dbReference type="Pfam" id="PF19480">
    <property type="entry name" value="DUF6016"/>
    <property type="match status" value="1"/>
</dbReference>
<evidence type="ECO:0000313" key="2">
    <source>
        <dbReference type="EMBL" id="AXZ00023.1"/>
    </source>
</evidence>
<dbReference type="InterPro" id="IPR027565">
    <property type="entry name" value="Cupin_WbuC"/>
</dbReference>
<reference evidence="2" key="1">
    <citation type="journal article" date="2017" name="PLoS ONE">
        <title>Genetic diversity of the O antigens of Proteus species and the development of a suspension array for molecular serotyping.</title>
        <authorList>
            <person name="Yu X."/>
            <person name="Torzewska A."/>
            <person name="Zhang X."/>
            <person name="Yin Z."/>
            <person name="Drzewiecka D."/>
            <person name="Cao H."/>
            <person name="Liu B."/>
            <person name="Knirel Y.A."/>
            <person name="Rozalski A."/>
            <person name="Wang L."/>
        </authorList>
    </citation>
    <scope>NUCLEOTIDE SEQUENCE</scope>
    <source>
        <strain evidence="2">G2665</strain>
    </source>
</reference>
<dbReference type="RefSeq" id="WP_161738081.1">
    <property type="nucleotide sequence ID" value="NZ_CAXOKJ010000007.1"/>
</dbReference>
<dbReference type="InterPro" id="IPR014710">
    <property type="entry name" value="RmlC-like_jellyroll"/>
</dbReference>
<dbReference type="InterPro" id="IPR011051">
    <property type="entry name" value="RmlC_Cupin_sf"/>
</dbReference>
<accession>A0A385JNT8</accession>
<proteinExistence type="predicted"/>
<evidence type="ECO:0000259" key="1">
    <source>
        <dbReference type="Pfam" id="PF19480"/>
    </source>
</evidence>
<name>A0A385JNT8_9GAMM</name>
<feature type="domain" description="Cupin fold metalloprotein WbuC cupin" evidence="1">
    <location>
        <begin position="4"/>
        <end position="85"/>
    </location>
</feature>
<dbReference type="Gene3D" id="2.60.120.10">
    <property type="entry name" value="Jelly Rolls"/>
    <property type="match status" value="1"/>
</dbReference>
<organism evidence="2">
    <name type="scientific">Proteus penneri</name>
    <dbReference type="NCBI Taxonomy" id="102862"/>
    <lineage>
        <taxon>Bacteria</taxon>
        <taxon>Pseudomonadati</taxon>
        <taxon>Pseudomonadota</taxon>
        <taxon>Gammaproteobacteria</taxon>
        <taxon>Enterobacterales</taxon>
        <taxon>Morganellaceae</taxon>
        <taxon>Proteus</taxon>
    </lineage>
</organism>
<dbReference type="NCBIfam" id="TIGR04366">
    <property type="entry name" value="cupin_WbuC"/>
    <property type="match status" value="1"/>
</dbReference>
<dbReference type="AlphaFoldDB" id="A0A385JNT8"/>